<evidence type="ECO:0000313" key="2">
    <source>
        <dbReference type="Proteomes" id="UP000422221"/>
    </source>
</evidence>
<evidence type="ECO:0000313" key="1">
    <source>
        <dbReference type="EMBL" id="KAA3760699.1"/>
    </source>
</evidence>
<dbReference type="RefSeq" id="WP_005926679.1">
    <property type="nucleotide sequence ID" value="NZ_CABKSE010000001.1"/>
</dbReference>
<comment type="caution">
    <text evidence="1">The sequence shown here is derived from an EMBL/GenBank/DDBJ whole genome shotgun (WGS) entry which is preliminary data.</text>
</comment>
<sequence length="89" mass="10492">MDKVSEDINHILAKWDPIGVGENIATDEYKGYIPMILHLLPNRQELMEYLENVLMNEMGLDYNSNNKNHLYDLQKICNSLIEIYQNHKK</sequence>
<reference evidence="1 2" key="1">
    <citation type="journal article" date="2019" name="Nat. Med.">
        <title>A library of human gut bacterial isolates paired with longitudinal multiomics data enables mechanistic microbiome research.</title>
        <authorList>
            <person name="Poyet M."/>
            <person name="Groussin M."/>
            <person name="Gibbons S.M."/>
            <person name="Avila-Pacheco J."/>
            <person name="Jiang X."/>
            <person name="Kearney S.M."/>
            <person name="Perrotta A.R."/>
            <person name="Berdy B."/>
            <person name="Zhao S."/>
            <person name="Lieberman T.D."/>
            <person name="Swanson P.K."/>
            <person name="Smith M."/>
            <person name="Roesemann S."/>
            <person name="Alexander J.E."/>
            <person name="Rich S.A."/>
            <person name="Livny J."/>
            <person name="Vlamakis H."/>
            <person name="Clish C."/>
            <person name="Bullock K."/>
            <person name="Deik A."/>
            <person name="Scott J."/>
            <person name="Pierce K.A."/>
            <person name="Xavier R.J."/>
            <person name="Alm E.J."/>
        </authorList>
    </citation>
    <scope>NUCLEOTIDE SEQUENCE [LARGE SCALE GENOMIC DNA]</scope>
    <source>
        <strain evidence="1 2">BIOML-A10</strain>
    </source>
</reference>
<dbReference type="EMBL" id="VWMK01000019">
    <property type="protein sequence ID" value="KAA3760699.1"/>
    <property type="molecule type" value="Genomic_DNA"/>
</dbReference>
<dbReference type="InterPro" id="IPR023162">
    <property type="entry name" value="Apc36109-like_dom_sf"/>
</dbReference>
<dbReference type="SUPFAM" id="SSF116922">
    <property type="entry name" value="YugE-like"/>
    <property type="match status" value="1"/>
</dbReference>
<gene>
    <name evidence="1" type="ORF">F3F73_17685</name>
</gene>
<protein>
    <recommendedName>
        <fullName evidence="3">DUF1871 family protein</fullName>
    </recommendedName>
</protein>
<dbReference type="Proteomes" id="UP000422221">
    <property type="component" value="Unassembled WGS sequence"/>
</dbReference>
<evidence type="ECO:0008006" key="3">
    <source>
        <dbReference type="Google" id="ProtNLM"/>
    </source>
</evidence>
<organism evidence="1 2">
    <name type="scientific">Bacteroides salyersiae</name>
    <dbReference type="NCBI Taxonomy" id="291644"/>
    <lineage>
        <taxon>Bacteria</taxon>
        <taxon>Pseudomonadati</taxon>
        <taxon>Bacteroidota</taxon>
        <taxon>Bacteroidia</taxon>
        <taxon>Bacteroidales</taxon>
        <taxon>Bacteroidaceae</taxon>
        <taxon>Bacteroides</taxon>
    </lineage>
</organism>
<accession>A0A7J4XFJ3</accession>
<proteinExistence type="predicted"/>
<dbReference type="AlphaFoldDB" id="A0A7J4XFJ3"/>
<name>A0A7J4XFJ3_9BACE</name>
<dbReference type="Gene3D" id="1.10.340.20">
    <property type="entry name" value="Apc36109-like domain"/>
    <property type="match status" value="1"/>
</dbReference>